<gene>
    <name evidence="1" type="ORF">S01H4_16983</name>
</gene>
<protein>
    <submittedName>
        <fullName evidence="1">Uncharacterized protein</fullName>
    </submittedName>
</protein>
<sequence>MKSDTIFFGILAKSAFSGLSEYYERSESLLESAKKEGASRINEEVNKLARDFALSKDEEYGEWVSKMQDHETTYDMLFTNFFRYSFIVLAYLVLEDHLHRFCIALQDAKGLAEAPPIPKGNIIKTYRNYVDRAKVSVQDGLWEGVEDLRFIRNCITHSSGNVARSSYQSDLYRIAQKNVGIYISRKFDRNEMTPLYLQDNMIMIESKYCKSVVRDMQVLFETMCKAANSMLGKLLESIFYLVDNDESESEDEKYVTLTFYTTREENLFAHQLLAVMAFGTAILSNDKLNWLEVIKNNKFRMDYLSVRSAFSKGIEKGAIAAIIKQNPVVRPQFLQT</sequence>
<evidence type="ECO:0000313" key="1">
    <source>
        <dbReference type="EMBL" id="GAG58290.1"/>
    </source>
</evidence>
<accession>X0YPX6</accession>
<dbReference type="EMBL" id="BART01007462">
    <property type="protein sequence ID" value="GAG58290.1"/>
    <property type="molecule type" value="Genomic_DNA"/>
</dbReference>
<proteinExistence type="predicted"/>
<name>X0YPX6_9ZZZZ</name>
<reference evidence="1" key="1">
    <citation type="journal article" date="2014" name="Front. Microbiol.">
        <title>High frequency of phylogenetically diverse reductive dehalogenase-homologous genes in deep subseafloor sedimentary metagenomes.</title>
        <authorList>
            <person name="Kawai M."/>
            <person name="Futagami T."/>
            <person name="Toyoda A."/>
            <person name="Takaki Y."/>
            <person name="Nishi S."/>
            <person name="Hori S."/>
            <person name="Arai W."/>
            <person name="Tsubouchi T."/>
            <person name="Morono Y."/>
            <person name="Uchiyama I."/>
            <person name="Ito T."/>
            <person name="Fujiyama A."/>
            <person name="Inagaki F."/>
            <person name="Takami H."/>
        </authorList>
    </citation>
    <scope>NUCLEOTIDE SEQUENCE</scope>
    <source>
        <strain evidence="1">Expedition CK06-06</strain>
    </source>
</reference>
<organism evidence="1">
    <name type="scientific">marine sediment metagenome</name>
    <dbReference type="NCBI Taxonomy" id="412755"/>
    <lineage>
        <taxon>unclassified sequences</taxon>
        <taxon>metagenomes</taxon>
        <taxon>ecological metagenomes</taxon>
    </lineage>
</organism>
<dbReference type="AlphaFoldDB" id="X0YPX6"/>
<comment type="caution">
    <text evidence="1">The sequence shown here is derived from an EMBL/GenBank/DDBJ whole genome shotgun (WGS) entry which is preliminary data.</text>
</comment>